<name>A0A9D1FPP7_9FIRM</name>
<dbReference type="SUPFAM" id="SSF47413">
    <property type="entry name" value="lambda repressor-like DNA-binding domains"/>
    <property type="match status" value="1"/>
</dbReference>
<evidence type="ECO:0000259" key="2">
    <source>
        <dbReference type="PROSITE" id="PS50943"/>
    </source>
</evidence>
<evidence type="ECO:0000313" key="3">
    <source>
        <dbReference type="EMBL" id="HIS77298.1"/>
    </source>
</evidence>
<feature type="domain" description="HTH cro/C1-type" evidence="2">
    <location>
        <begin position="12"/>
        <end position="66"/>
    </location>
</feature>
<comment type="caution">
    <text evidence="3">The sequence shown here is derived from an EMBL/GenBank/DDBJ whole genome shotgun (WGS) entry which is preliminary data.</text>
</comment>
<dbReference type="GO" id="GO:0003700">
    <property type="term" value="F:DNA-binding transcription factor activity"/>
    <property type="evidence" value="ECO:0007669"/>
    <property type="project" value="TreeGrafter"/>
</dbReference>
<dbReference type="AlphaFoldDB" id="A0A9D1FPP7"/>
<dbReference type="PANTHER" id="PTHR46797:SF1">
    <property type="entry name" value="METHYLPHOSPHONATE SYNTHASE"/>
    <property type="match status" value="1"/>
</dbReference>
<dbReference type="InterPro" id="IPR010982">
    <property type="entry name" value="Lambda_DNA-bd_dom_sf"/>
</dbReference>
<dbReference type="InterPro" id="IPR001387">
    <property type="entry name" value="Cro/C1-type_HTH"/>
</dbReference>
<evidence type="ECO:0000313" key="4">
    <source>
        <dbReference type="Proteomes" id="UP000824002"/>
    </source>
</evidence>
<organism evidence="3 4">
    <name type="scientific">Candidatus Merdivicinus excrementipullorum</name>
    <dbReference type="NCBI Taxonomy" id="2840867"/>
    <lineage>
        <taxon>Bacteria</taxon>
        <taxon>Bacillati</taxon>
        <taxon>Bacillota</taxon>
        <taxon>Clostridia</taxon>
        <taxon>Eubacteriales</taxon>
        <taxon>Oscillospiraceae</taxon>
        <taxon>Oscillospiraceae incertae sedis</taxon>
        <taxon>Candidatus Merdivicinus</taxon>
    </lineage>
</organism>
<dbReference type="PROSITE" id="PS50943">
    <property type="entry name" value="HTH_CROC1"/>
    <property type="match status" value="1"/>
</dbReference>
<dbReference type="Pfam" id="PF01381">
    <property type="entry name" value="HTH_3"/>
    <property type="match status" value="1"/>
</dbReference>
<dbReference type="CDD" id="cd00093">
    <property type="entry name" value="HTH_XRE"/>
    <property type="match status" value="1"/>
</dbReference>
<accession>A0A9D1FPP7</accession>
<dbReference type="PANTHER" id="PTHR46797">
    <property type="entry name" value="HTH-TYPE TRANSCRIPTIONAL REGULATOR"/>
    <property type="match status" value="1"/>
</dbReference>
<reference evidence="3" key="1">
    <citation type="submission" date="2020-10" db="EMBL/GenBank/DDBJ databases">
        <authorList>
            <person name="Gilroy R."/>
        </authorList>
    </citation>
    <scope>NUCLEOTIDE SEQUENCE</scope>
    <source>
        <strain evidence="3">CHK199-13235</strain>
    </source>
</reference>
<protein>
    <submittedName>
        <fullName evidence="3">Helix-turn-helix transcriptional regulator</fullName>
    </submittedName>
</protein>
<gene>
    <name evidence="3" type="ORF">IAB51_10920</name>
</gene>
<dbReference type="EMBL" id="DVJP01000072">
    <property type="protein sequence ID" value="HIS77298.1"/>
    <property type="molecule type" value="Genomic_DNA"/>
</dbReference>
<dbReference type="GO" id="GO:0005829">
    <property type="term" value="C:cytosol"/>
    <property type="evidence" value="ECO:0007669"/>
    <property type="project" value="TreeGrafter"/>
</dbReference>
<dbReference type="Proteomes" id="UP000824002">
    <property type="component" value="Unassembled WGS sequence"/>
</dbReference>
<keyword evidence="1" id="KW-0238">DNA-binding</keyword>
<dbReference type="Gene3D" id="1.10.260.40">
    <property type="entry name" value="lambda repressor-like DNA-binding domains"/>
    <property type="match status" value="1"/>
</dbReference>
<reference evidence="3" key="2">
    <citation type="journal article" date="2021" name="PeerJ">
        <title>Extensive microbial diversity within the chicken gut microbiome revealed by metagenomics and culture.</title>
        <authorList>
            <person name="Gilroy R."/>
            <person name="Ravi A."/>
            <person name="Getino M."/>
            <person name="Pursley I."/>
            <person name="Horton D.L."/>
            <person name="Alikhan N.F."/>
            <person name="Baker D."/>
            <person name="Gharbi K."/>
            <person name="Hall N."/>
            <person name="Watson M."/>
            <person name="Adriaenssens E.M."/>
            <person name="Foster-Nyarko E."/>
            <person name="Jarju S."/>
            <person name="Secka A."/>
            <person name="Antonio M."/>
            <person name="Oren A."/>
            <person name="Chaudhuri R.R."/>
            <person name="La Ragione R."/>
            <person name="Hildebrand F."/>
            <person name="Pallen M.J."/>
        </authorList>
    </citation>
    <scope>NUCLEOTIDE SEQUENCE</scope>
    <source>
        <strain evidence="3">CHK199-13235</strain>
    </source>
</reference>
<dbReference type="GO" id="GO:0003677">
    <property type="term" value="F:DNA binding"/>
    <property type="evidence" value="ECO:0007669"/>
    <property type="project" value="UniProtKB-KW"/>
</dbReference>
<proteinExistence type="predicted"/>
<dbReference type="SMART" id="SM00530">
    <property type="entry name" value="HTH_XRE"/>
    <property type="match status" value="1"/>
</dbReference>
<dbReference type="InterPro" id="IPR050807">
    <property type="entry name" value="TransReg_Diox_bact_type"/>
</dbReference>
<evidence type="ECO:0000256" key="1">
    <source>
        <dbReference type="ARBA" id="ARBA00023125"/>
    </source>
</evidence>
<sequence>MGVDYRLLGQRMKQKRRQLGRTQDNLAEALGVSVGYVSQLERGVTKINLDTLAAVAGWLGCGIGELVTGVDSARPDYLTEEIAALCRRMDDRQKRLLLAIGADILKNAE</sequence>